<reference evidence="1 2" key="1">
    <citation type="journal article" date="2019" name="Sci. Rep.">
        <title>Orb-weaving spider Araneus ventricosus genome elucidates the spidroin gene catalogue.</title>
        <authorList>
            <person name="Kono N."/>
            <person name="Nakamura H."/>
            <person name="Ohtoshi R."/>
            <person name="Moran D.A.P."/>
            <person name="Shinohara A."/>
            <person name="Yoshida Y."/>
            <person name="Fujiwara M."/>
            <person name="Mori M."/>
            <person name="Tomita M."/>
            <person name="Arakawa K."/>
        </authorList>
    </citation>
    <scope>NUCLEOTIDE SEQUENCE [LARGE SCALE GENOMIC DNA]</scope>
</reference>
<dbReference type="OrthoDB" id="6473381at2759"/>
<evidence type="ECO:0000313" key="1">
    <source>
        <dbReference type="EMBL" id="GBN16113.1"/>
    </source>
</evidence>
<gene>
    <name evidence="1" type="ORF">AVEN_166934_1</name>
</gene>
<keyword evidence="2" id="KW-1185">Reference proteome</keyword>
<evidence type="ECO:0000313" key="2">
    <source>
        <dbReference type="Proteomes" id="UP000499080"/>
    </source>
</evidence>
<feature type="non-terminal residue" evidence="1">
    <location>
        <position position="123"/>
    </location>
</feature>
<accession>A0A4Y2LQ05</accession>
<sequence length="123" mass="14880">MTVNYIGPNLNKTSLSLRKFTCWMILDLEYLLERQLFHRCSVRWSLGLVMWKETVNGQLVAKREERKKPKNNEIEDCHTWHNAGWREKLKKQKNKEIADCQTWHNVARREEPKKSEEQRNSRL</sequence>
<comment type="caution">
    <text evidence="1">The sequence shown here is derived from an EMBL/GenBank/DDBJ whole genome shotgun (WGS) entry which is preliminary data.</text>
</comment>
<name>A0A4Y2LQ05_ARAVE</name>
<proteinExistence type="predicted"/>
<dbReference type="AlphaFoldDB" id="A0A4Y2LQ05"/>
<organism evidence="1 2">
    <name type="scientific">Araneus ventricosus</name>
    <name type="common">Orbweaver spider</name>
    <name type="synonym">Epeira ventricosa</name>
    <dbReference type="NCBI Taxonomy" id="182803"/>
    <lineage>
        <taxon>Eukaryota</taxon>
        <taxon>Metazoa</taxon>
        <taxon>Ecdysozoa</taxon>
        <taxon>Arthropoda</taxon>
        <taxon>Chelicerata</taxon>
        <taxon>Arachnida</taxon>
        <taxon>Araneae</taxon>
        <taxon>Araneomorphae</taxon>
        <taxon>Entelegynae</taxon>
        <taxon>Araneoidea</taxon>
        <taxon>Araneidae</taxon>
        <taxon>Araneus</taxon>
    </lineage>
</organism>
<protein>
    <submittedName>
        <fullName evidence="1">Uncharacterized protein</fullName>
    </submittedName>
</protein>
<dbReference type="EMBL" id="BGPR01006107">
    <property type="protein sequence ID" value="GBN16113.1"/>
    <property type="molecule type" value="Genomic_DNA"/>
</dbReference>
<dbReference type="Proteomes" id="UP000499080">
    <property type="component" value="Unassembled WGS sequence"/>
</dbReference>